<evidence type="ECO:0000313" key="2">
    <source>
        <dbReference type="Proteomes" id="UP000790580"/>
    </source>
</evidence>
<name>A0ABS6JT23_9BACI</name>
<keyword evidence="2" id="KW-1185">Reference proteome</keyword>
<comment type="caution">
    <text evidence="1">The sequence shown here is derived from an EMBL/GenBank/DDBJ whole genome shotgun (WGS) entry which is preliminary data.</text>
</comment>
<protein>
    <submittedName>
        <fullName evidence="1">DUF3891 family protein</fullName>
    </submittedName>
</protein>
<accession>A0ABS6JT23</accession>
<evidence type="ECO:0000313" key="1">
    <source>
        <dbReference type="EMBL" id="MBU9721402.1"/>
    </source>
</evidence>
<dbReference type="Proteomes" id="UP000790580">
    <property type="component" value="Unassembled WGS sequence"/>
</dbReference>
<sequence length="253" mass="29925">MIVRETDSEYIFIKQHDHAVISGKLSKAWKDTYFIGHNFRNSVNYAIAHHDRCWQELDNNKPLILEEGKIPASFIEYPLEEKINAYSIGVNWMENQDPYAALLISKHYASFFSGKLDPQGKVFKSEEERRQGYLLQDTRIKKEHLKFHFDLLQLCDNLSLYICMNEWGVEKEREIDWFKEGFPQRLEPLNHIPLMGKWESKHEVRLTPFPFSEHIEVAIPYKKVKKSTLALNIAPFKKILEETKTEYHSVTYC</sequence>
<gene>
    <name evidence="1" type="ORF">KS407_08070</name>
</gene>
<dbReference type="Pfam" id="PF13030">
    <property type="entry name" value="DUF3891"/>
    <property type="match status" value="1"/>
</dbReference>
<dbReference type="EMBL" id="JAHQCR010000034">
    <property type="protein sequence ID" value="MBU9721402.1"/>
    <property type="molecule type" value="Genomic_DNA"/>
</dbReference>
<proteinExistence type="predicted"/>
<reference evidence="1 2" key="1">
    <citation type="submission" date="2021-06" db="EMBL/GenBank/DDBJ databases">
        <title>Bacillus sp. RD4P76, an endophyte from a halophyte.</title>
        <authorList>
            <person name="Sun J.-Q."/>
        </authorList>
    </citation>
    <scope>NUCLEOTIDE SEQUENCE [LARGE SCALE GENOMIC DNA]</scope>
    <source>
        <strain evidence="1 2">JCM 17098</strain>
    </source>
</reference>
<organism evidence="1 2">
    <name type="scientific">Evansella alkalicola</name>
    <dbReference type="NCBI Taxonomy" id="745819"/>
    <lineage>
        <taxon>Bacteria</taxon>
        <taxon>Bacillati</taxon>
        <taxon>Bacillota</taxon>
        <taxon>Bacilli</taxon>
        <taxon>Bacillales</taxon>
        <taxon>Bacillaceae</taxon>
        <taxon>Evansella</taxon>
    </lineage>
</organism>
<dbReference type="RefSeq" id="WP_088075445.1">
    <property type="nucleotide sequence ID" value="NZ_JAHQCR010000034.1"/>
</dbReference>
<dbReference type="InterPro" id="IPR024992">
    <property type="entry name" value="DUF3891"/>
</dbReference>